<keyword evidence="2" id="KW-0378">Hydrolase</keyword>
<dbReference type="SMART" id="SM00487">
    <property type="entry name" value="DEXDc"/>
    <property type="match status" value="1"/>
</dbReference>
<dbReference type="GO" id="GO:0003677">
    <property type="term" value="F:DNA binding"/>
    <property type="evidence" value="ECO:0007669"/>
    <property type="project" value="InterPro"/>
</dbReference>
<proteinExistence type="predicted"/>
<dbReference type="PROSITE" id="PS51192">
    <property type="entry name" value="HELICASE_ATP_BIND_1"/>
    <property type="match status" value="1"/>
</dbReference>
<dbReference type="GO" id="GO:0016787">
    <property type="term" value="F:hydrolase activity"/>
    <property type="evidence" value="ECO:0007669"/>
    <property type="project" value="UniProtKB-KW"/>
</dbReference>
<evidence type="ECO:0000313" key="7">
    <source>
        <dbReference type="Proteomes" id="UP000182121"/>
    </source>
</evidence>
<organism evidence="6 7">
    <name type="scientific">Enterocloster clostridioformis</name>
    <dbReference type="NCBI Taxonomy" id="1531"/>
    <lineage>
        <taxon>Bacteria</taxon>
        <taxon>Bacillati</taxon>
        <taxon>Bacillota</taxon>
        <taxon>Clostridia</taxon>
        <taxon>Lachnospirales</taxon>
        <taxon>Lachnospiraceae</taxon>
        <taxon>Enterocloster</taxon>
    </lineage>
</organism>
<dbReference type="PANTHER" id="PTHR11274:SF0">
    <property type="entry name" value="GENERAL TRANSCRIPTION AND DNA REPAIR FACTOR IIH HELICASE SUBUNIT XPB"/>
    <property type="match status" value="1"/>
</dbReference>
<dbReference type="InterPro" id="IPR006935">
    <property type="entry name" value="Helicase/UvrB_N"/>
</dbReference>
<evidence type="ECO:0000256" key="4">
    <source>
        <dbReference type="ARBA" id="ARBA00022840"/>
    </source>
</evidence>
<comment type="caution">
    <text evidence="6">The sequence shown here is derived from an EMBL/GenBank/DDBJ whole genome shotgun (WGS) entry which is preliminary data.</text>
</comment>
<dbReference type="EMBL" id="FOIO01000002">
    <property type="protein sequence ID" value="SET20562.1"/>
    <property type="molecule type" value="Genomic_DNA"/>
</dbReference>
<dbReference type="Gene3D" id="3.40.50.300">
    <property type="entry name" value="P-loop containing nucleotide triphosphate hydrolases"/>
    <property type="match status" value="2"/>
</dbReference>
<dbReference type="PANTHER" id="PTHR11274">
    <property type="entry name" value="RAD25/XP-B DNA REPAIR HELICASE"/>
    <property type="match status" value="1"/>
</dbReference>
<dbReference type="Proteomes" id="UP000182121">
    <property type="component" value="Unassembled WGS sequence"/>
</dbReference>
<accession>A0A1I0CNH6</accession>
<protein>
    <submittedName>
        <fullName evidence="6">Superfamily II DNA or RNA helicase</fullName>
    </submittedName>
</protein>
<evidence type="ECO:0000259" key="5">
    <source>
        <dbReference type="PROSITE" id="PS51192"/>
    </source>
</evidence>
<evidence type="ECO:0000313" key="6">
    <source>
        <dbReference type="EMBL" id="SET20562.1"/>
    </source>
</evidence>
<keyword evidence="3 6" id="KW-0347">Helicase</keyword>
<dbReference type="SUPFAM" id="SSF52540">
    <property type="entry name" value="P-loop containing nucleoside triphosphate hydrolases"/>
    <property type="match status" value="2"/>
</dbReference>
<dbReference type="Pfam" id="PF04851">
    <property type="entry name" value="ResIII"/>
    <property type="match status" value="1"/>
</dbReference>
<dbReference type="RefSeq" id="WP_074661458.1">
    <property type="nucleotide sequence ID" value="NZ_FOIO01000002.1"/>
</dbReference>
<feature type="domain" description="Helicase ATP-binding" evidence="5">
    <location>
        <begin position="106"/>
        <end position="260"/>
    </location>
</feature>
<name>A0A1I0CNH6_9FIRM</name>
<dbReference type="InterPro" id="IPR014001">
    <property type="entry name" value="Helicase_ATP-bd"/>
</dbReference>
<dbReference type="InterPro" id="IPR027417">
    <property type="entry name" value="P-loop_NTPase"/>
</dbReference>
<dbReference type="GO" id="GO:0005524">
    <property type="term" value="F:ATP binding"/>
    <property type="evidence" value="ECO:0007669"/>
    <property type="project" value="UniProtKB-KW"/>
</dbReference>
<dbReference type="GO" id="GO:0004386">
    <property type="term" value="F:helicase activity"/>
    <property type="evidence" value="ECO:0007669"/>
    <property type="project" value="UniProtKB-KW"/>
</dbReference>
<sequence>MRITVDSVISIEQPPQEIITWCNDHLVMANPAYAKLLNMGRRPWSIPASIVFYSWYDGRLVLPRGILKDVWDMYPDLRLYEHRMNKCSPVQFRSDIRLRPYQAPAIQAVRSGKQGIIVMPCGAGKTETALQVIAELGQPALWITHTNDLLNQSLERARGKLHLQEGEYGIIGGGKYTIGSHITFSTVQSLKGKDLDSIGRRFGTVVVDECHRAFMSDSKLGMFEHVLEHLPALYRIGVTASEHRSDGLIKGMYYLLGKKLYEVHQEELNQAGNVIAPEVIAVPTGYRYQGDTTLEFGAMLSDMVDAPERNLAIMEYLTVEKRPALVLGDRLEQLQRLAGELDGMMDGVEYICGQSSRKARQAALERMKSGESRVLFATYSLAKEGLDIPRLEQLYLLTPHRDKVAIQQAVGRIMRPAEGKGKPAVYDFVDEQEGLCMSQYRSRKAVYRKLGCMIDESRLKAYQVKIKGA</sequence>
<dbReference type="CDD" id="cd17926">
    <property type="entry name" value="DEXHc_RE"/>
    <property type="match status" value="1"/>
</dbReference>
<dbReference type="SMART" id="SM00490">
    <property type="entry name" value="HELICc"/>
    <property type="match status" value="1"/>
</dbReference>
<keyword evidence="4" id="KW-0067">ATP-binding</keyword>
<gene>
    <name evidence="6" type="ORF">SAMN05216521_1002144</name>
</gene>
<keyword evidence="1" id="KW-0547">Nucleotide-binding</keyword>
<evidence type="ECO:0000256" key="3">
    <source>
        <dbReference type="ARBA" id="ARBA00022806"/>
    </source>
</evidence>
<dbReference type="InterPro" id="IPR050615">
    <property type="entry name" value="ATP-dep_DNA_Helicase"/>
</dbReference>
<dbReference type="InterPro" id="IPR001650">
    <property type="entry name" value="Helicase_C-like"/>
</dbReference>
<evidence type="ECO:0000256" key="1">
    <source>
        <dbReference type="ARBA" id="ARBA00022741"/>
    </source>
</evidence>
<evidence type="ECO:0000256" key="2">
    <source>
        <dbReference type="ARBA" id="ARBA00022801"/>
    </source>
</evidence>
<dbReference type="AlphaFoldDB" id="A0A1I0CNH6"/>
<reference evidence="6 7" key="1">
    <citation type="submission" date="2016-10" db="EMBL/GenBank/DDBJ databases">
        <authorList>
            <person name="Varghese N."/>
            <person name="Submissions S."/>
        </authorList>
    </citation>
    <scope>NUCLEOTIDE SEQUENCE [LARGE SCALE GENOMIC DNA]</scope>
    <source>
        <strain evidence="6 7">NLAE-zl-C196</strain>
    </source>
</reference>
<dbReference type="Pfam" id="PF00271">
    <property type="entry name" value="Helicase_C"/>
    <property type="match status" value="1"/>
</dbReference>